<evidence type="ECO:0000313" key="9">
    <source>
        <dbReference type="EMBL" id="KAK4154563.1"/>
    </source>
</evidence>
<name>A0AAN6VMY2_9PEZI</name>
<feature type="transmembrane region" description="Helical" evidence="7">
    <location>
        <begin position="183"/>
        <end position="205"/>
    </location>
</feature>
<reference evidence="9" key="2">
    <citation type="submission" date="2023-05" db="EMBL/GenBank/DDBJ databases">
        <authorList>
            <consortium name="Lawrence Berkeley National Laboratory"/>
            <person name="Steindorff A."/>
            <person name="Hensen N."/>
            <person name="Bonometti L."/>
            <person name="Westerberg I."/>
            <person name="Brannstrom I.O."/>
            <person name="Guillou S."/>
            <person name="Cros-Aarteil S."/>
            <person name="Calhoun S."/>
            <person name="Haridas S."/>
            <person name="Kuo A."/>
            <person name="Mondo S."/>
            <person name="Pangilinan J."/>
            <person name="Riley R."/>
            <person name="Labutti K."/>
            <person name="Andreopoulos B."/>
            <person name="Lipzen A."/>
            <person name="Chen C."/>
            <person name="Yanf M."/>
            <person name="Daum C."/>
            <person name="Ng V."/>
            <person name="Clum A."/>
            <person name="Ohm R."/>
            <person name="Martin F."/>
            <person name="Silar P."/>
            <person name="Natvig D."/>
            <person name="Lalanne C."/>
            <person name="Gautier V."/>
            <person name="Ament-Velasquez S.L."/>
            <person name="Kruys A."/>
            <person name="Hutchinson M.I."/>
            <person name="Powell A.J."/>
            <person name="Barry K."/>
            <person name="Miller A.N."/>
            <person name="Grigoriev I.V."/>
            <person name="Debuchy R."/>
            <person name="Gladieux P."/>
            <person name="Thoren M.H."/>
            <person name="Johannesson H."/>
        </authorList>
    </citation>
    <scope>NUCLEOTIDE SEQUENCE</scope>
    <source>
        <strain evidence="9">CBS 538.74</strain>
    </source>
</reference>
<evidence type="ECO:0000256" key="7">
    <source>
        <dbReference type="SAM" id="Phobius"/>
    </source>
</evidence>
<dbReference type="Pfam" id="PF20684">
    <property type="entry name" value="Fung_rhodopsin"/>
    <property type="match status" value="1"/>
</dbReference>
<protein>
    <recommendedName>
        <fullName evidence="8">Rhodopsin domain-containing protein</fullName>
    </recommendedName>
</protein>
<feature type="transmembrane region" description="Helical" evidence="7">
    <location>
        <begin position="61"/>
        <end position="80"/>
    </location>
</feature>
<dbReference type="PANTHER" id="PTHR33048:SF47">
    <property type="entry name" value="INTEGRAL MEMBRANE PROTEIN-RELATED"/>
    <property type="match status" value="1"/>
</dbReference>
<comment type="caution">
    <text evidence="9">The sequence shown here is derived from an EMBL/GenBank/DDBJ whole genome shotgun (WGS) entry which is preliminary data.</text>
</comment>
<keyword evidence="4 7" id="KW-0472">Membrane</keyword>
<feature type="transmembrane region" description="Helical" evidence="7">
    <location>
        <begin position="217"/>
        <end position="239"/>
    </location>
</feature>
<evidence type="ECO:0000259" key="8">
    <source>
        <dbReference type="Pfam" id="PF20684"/>
    </source>
</evidence>
<evidence type="ECO:0000256" key="2">
    <source>
        <dbReference type="ARBA" id="ARBA00022692"/>
    </source>
</evidence>
<organism evidence="9 10">
    <name type="scientific">Chaetomidium leptoderma</name>
    <dbReference type="NCBI Taxonomy" id="669021"/>
    <lineage>
        <taxon>Eukaryota</taxon>
        <taxon>Fungi</taxon>
        <taxon>Dikarya</taxon>
        <taxon>Ascomycota</taxon>
        <taxon>Pezizomycotina</taxon>
        <taxon>Sordariomycetes</taxon>
        <taxon>Sordariomycetidae</taxon>
        <taxon>Sordariales</taxon>
        <taxon>Chaetomiaceae</taxon>
        <taxon>Chaetomidium</taxon>
    </lineage>
</organism>
<feature type="region of interest" description="Disordered" evidence="6">
    <location>
        <begin position="400"/>
        <end position="419"/>
    </location>
</feature>
<feature type="transmembrane region" description="Helical" evidence="7">
    <location>
        <begin position="105"/>
        <end position="128"/>
    </location>
</feature>
<feature type="transmembrane region" description="Helical" evidence="7">
    <location>
        <begin position="140"/>
        <end position="163"/>
    </location>
</feature>
<feature type="domain" description="Rhodopsin" evidence="8">
    <location>
        <begin position="46"/>
        <end position="283"/>
    </location>
</feature>
<feature type="compositionally biased region" description="Low complexity" evidence="6">
    <location>
        <begin position="371"/>
        <end position="380"/>
    </location>
</feature>
<evidence type="ECO:0000256" key="1">
    <source>
        <dbReference type="ARBA" id="ARBA00004141"/>
    </source>
</evidence>
<dbReference type="EMBL" id="MU856909">
    <property type="protein sequence ID" value="KAK4154563.1"/>
    <property type="molecule type" value="Genomic_DNA"/>
</dbReference>
<evidence type="ECO:0000256" key="3">
    <source>
        <dbReference type="ARBA" id="ARBA00022989"/>
    </source>
</evidence>
<feature type="region of interest" description="Disordered" evidence="6">
    <location>
        <begin position="293"/>
        <end position="388"/>
    </location>
</feature>
<keyword evidence="2 7" id="KW-0812">Transmembrane</keyword>
<dbReference type="InterPro" id="IPR052337">
    <property type="entry name" value="SAT4-like"/>
</dbReference>
<proteinExistence type="inferred from homology"/>
<gene>
    <name evidence="9" type="ORF">C8A00DRAFT_42705</name>
</gene>
<dbReference type="PANTHER" id="PTHR33048">
    <property type="entry name" value="PTH11-LIKE INTEGRAL MEMBRANE PROTEIN (AFU_ORTHOLOGUE AFUA_5G11245)"/>
    <property type="match status" value="1"/>
</dbReference>
<evidence type="ECO:0000313" key="10">
    <source>
        <dbReference type="Proteomes" id="UP001302745"/>
    </source>
</evidence>
<keyword evidence="3 7" id="KW-1133">Transmembrane helix</keyword>
<dbReference type="InterPro" id="IPR049326">
    <property type="entry name" value="Rhodopsin_dom_fungi"/>
</dbReference>
<evidence type="ECO:0000256" key="5">
    <source>
        <dbReference type="ARBA" id="ARBA00038359"/>
    </source>
</evidence>
<accession>A0AAN6VMY2</accession>
<comment type="similarity">
    <text evidence="5">Belongs to the SAT4 family.</text>
</comment>
<evidence type="ECO:0000256" key="4">
    <source>
        <dbReference type="ARBA" id="ARBA00023136"/>
    </source>
</evidence>
<dbReference type="GO" id="GO:0016020">
    <property type="term" value="C:membrane"/>
    <property type="evidence" value="ECO:0007669"/>
    <property type="project" value="UniProtKB-SubCell"/>
</dbReference>
<evidence type="ECO:0000256" key="6">
    <source>
        <dbReference type="SAM" id="MobiDB-lite"/>
    </source>
</evidence>
<comment type="subcellular location">
    <subcellularLocation>
        <location evidence="1">Membrane</location>
        <topology evidence="1">Multi-pass membrane protein</topology>
    </subcellularLocation>
</comment>
<feature type="transmembrane region" description="Helical" evidence="7">
    <location>
        <begin position="31"/>
        <end position="49"/>
    </location>
</feature>
<reference evidence="9" key="1">
    <citation type="journal article" date="2023" name="Mol. Phylogenet. Evol.">
        <title>Genome-scale phylogeny and comparative genomics of the fungal order Sordariales.</title>
        <authorList>
            <person name="Hensen N."/>
            <person name="Bonometti L."/>
            <person name="Westerberg I."/>
            <person name="Brannstrom I.O."/>
            <person name="Guillou S."/>
            <person name="Cros-Aarteil S."/>
            <person name="Calhoun S."/>
            <person name="Haridas S."/>
            <person name="Kuo A."/>
            <person name="Mondo S."/>
            <person name="Pangilinan J."/>
            <person name="Riley R."/>
            <person name="LaButti K."/>
            <person name="Andreopoulos B."/>
            <person name="Lipzen A."/>
            <person name="Chen C."/>
            <person name="Yan M."/>
            <person name="Daum C."/>
            <person name="Ng V."/>
            <person name="Clum A."/>
            <person name="Steindorff A."/>
            <person name="Ohm R.A."/>
            <person name="Martin F."/>
            <person name="Silar P."/>
            <person name="Natvig D.O."/>
            <person name="Lalanne C."/>
            <person name="Gautier V."/>
            <person name="Ament-Velasquez S.L."/>
            <person name="Kruys A."/>
            <person name="Hutchinson M.I."/>
            <person name="Powell A.J."/>
            <person name="Barry K."/>
            <person name="Miller A.N."/>
            <person name="Grigoriev I.V."/>
            <person name="Debuchy R."/>
            <person name="Gladieux P."/>
            <person name="Hiltunen Thoren M."/>
            <person name="Johannesson H."/>
        </authorList>
    </citation>
    <scope>NUCLEOTIDE SEQUENCE</scope>
    <source>
        <strain evidence="9">CBS 538.74</strain>
    </source>
</reference>
<feature type="compositionally biased region" description="Gly residues" evidence="6">
    <location>
        <begin position="347"/>
        <end position="364"/>
    </location>
</feature>
<keyword evidence="10" id="KW-1185">Reference proteome</keyword>
<dbReference type="AlphaFoldDB" id="A0AAN6VMY2"/>
<dbReference type="Proteomes" id="UP001302745">
    <property type="component" value="Unassembled WGS sequence"/>
</dbReference>
<sequence>MPTSRGGAVRPGAGSSMADLPHDDLGPNMNAAAFTTWTIALIFVLLRFWTRARIVHALGMADWVIALSLIAAGGMCISIVEQNKYGMGKHVWDIVDFEPAMMEAWWFSLLCYVLTLALTKVSICLLYLTIFTFEWARRACFAVLFIVVITNLWAVATTLTYCIPLQATWDPTVIASFCQSQDAWWANTGMIIVTDIIIFILPIPLVLPLKLPRRQKFVVVGIFALGFFVCLVSLIRLAILVQVKGSTDQDFTYSGTSLSYWTVIEVHTAIVVACSMTLKPLVTTLFPNLLAPHSHRDSSKDEPSAASSGPPLTIGSKPSRQVPLPGQLHMEHGDHGVDVMLGDIERGFGGGDHVGGDGSGGNGMAGEDKSSSASGSGPASERSTIKNGEVELVYHHSPWTRGAVSTDDLGSEMTARSIG</sequence>
<feature type="compositionally biased region" description="Basic and acidic residues" evidence="6">
    <location>
        <begin position="294"/>
        <end position="303"/>
    </location>
</feature>